<protein>
    <submittedName>
        <fullName evidence="6">Glutathione synthetase</fullName>
    </submittedName>
</protein>
<dbReference type="GO" id="GO:0051119">
    <property type="term" value="F:sugar transmembrane transporter activity"/>
    <property type="evidence" value="ECO:0007669"/>
    <property type="project" value="InterPro"/>
</dbReference>
<evidence type="ECO:0000256" key="5">
    <source>
        <dbReference type="SAM" id="Phobius"/>
    </source>
</evidence>
<organism evidence="6">
    <name type="scientific">Paulinella longichromatophora</name>
    <dbReference type="NCBI Taxonomy" id="1708747"/>
    <lineage>
        <taxon>Eukaryota</taxon>
        <taxon>Sar</taxon>
        <taxon>Rhizaria</taxon>
        <taxon>Cercozoa</taxon>
        <taxon>Imbricatea</taxon>
        <taxon>Silicofilosea</taxon>
        <taxon>Euglyphida</taxon>
        <taxon>Paulinellidae</taxon>
        <taxon>Paulinella</taxon>
    </lineage>
</organism>
<feature type="transmembrane region" description="Helical" evidence="5">
    <location>
        <begin position="12"/>
        <end position="32"/>
    </location>
</feature>
<evidence type="ECO:0000313" key="6">
    <source>
        <dbReference type="EMBL" id="AUG32736.1"/>
    </source>
</evidence>
<keyword evidence="3 5" id="KW-1133">Transmembrane helix</keyword>
<dbReference type="EMBL" id="MG264610">
    <property type="protein sequence ID" value="AUG32736.1"/>
    <property type="molecule type" value="Genomic_DNA"/>
</dbReference>
<dbReference type="Pfam" id="PF04193">
    <property type="entry name" value="PQ-loop"/>
    <property type="match status" value="1"/>
</dbReference>
<dbReference type="InterPro" id="IPR006603">
    <property type="entry name" value="PQ-loop_rpt"/>
</dbReference>
<dbReference type="InterPro" id="IPR047662">
    <property type="entry name" value="SemiSWEET"/>
</dbReference>
<evidence type="ECO:0000256" key="4">
    <source>
        <dbReference type="ARBA" id="ARBA00023136"/>
    </source>
</evidence>
<comment type="subcellular location">
    <subcellularLocation>
        <location evidence="1">Membrane</location>
        <topology evidence="1">Multi-pass membrane protein</topology>
    </subcellularLocation>
</comment>
<dbReference type="AlphaFoldDB" id="A0A2H4ZQB4"/>
<keyword evidence="6" id="KW-0934">Plastid</keyword>
<gene>
    <name evidence="6" type="ORF">PLO_764</name>
</gene>
<reference evidence="6" key="1">
    <citation type="submission" date="2017-10" db="EMBL/GenBank/DDBJ databases">
        <title>Paulinella longichromatophora chromatophore genome.</title>
        <authorList>
            <person name="Lhee D."/>
            <person name="Yoon H.S."/>
        </authorList>
    </citation>
    <scope>NUCLEOTIDE SEQUENCE</scope>
</reference>
<dbReference type="GO" id="GO:0016020">
    <property type="term" value="C:membrane"/>
    <property type="evidence" value="ECO:0007669"/>
    <property type="project" value="UniProtKB-SubCell"/>
</dbReference>
<evidence type="ECO:0000256" key="1">
    <source>
        <dbReference type="ARBA" id="ARBA00004141"/>
    </source>
</evidence>
<keyword evidence="4 5" id="KW-0472">Membrane</keyword>
<evidence type="ECO:0000256" key="2">
    <source>
        <dbReference type="ARBA" id="ARBA00022692"/>
    </source>
</evidence>
<evidence type="ECO:0000256" key="3">
    <source>
        <dbReference type="ARBA" id="ARBA00022989"/>
    </source>
</evidence>
<proteinExistence type="predicted"/>
<dbReference type="NCBIfam" id="NF037968">
    <property type="entry name" value="SemiSWEET_2"/>
    <property type="match status" value="1"/>
</dbReference>
<feature type="transmembrane region" description="Helical" evidence="5">
    <location>
        <begin position="44"/>
        <end position="61"/>
    </location>
</feature>
<sequence>MHATTPLSTELLGYGAAILTTASFFPQALKTLKSGDTSAISLRMYALFALGVACWGIYGALTGNGPVLVANFVTLLPAGIVLERKVRAEQTRLGTAWRDRKQERVSNEDN</sequence>
<dbReference type="Gene3D" id="1.20.1280.290">
    <property type="match status" value="1"/>
</dbReference>
<accession>A0A2H4ZQB4</accession>
<name>A0A2H4ZQB4_9EUKA</name>
<keyword evidence="2 5" id="KW-0812">Transmembrane</keyword>
<geneLocation type="plastid" evidence="6"/>